<dbReference type="GO" id="GO:0042941">
    <property type="term" value="P:D-alanine transmembrane transport"/>
    <property type="evidence" value="ECO:0007669"/>
    <property type="project" value="TreeGrafter"/>
</dbReference>
<proteinExistence type="predicted"/>
<dbReference type="GO" id="GO:0005304">
    <property type="term" value="F:L-valine transmembrane transporter activity"/>
    <property type="evidence" value="ECO:0007669"/>
    <property type="project" value="TreeGrafter"/>
</dbReference>
<evidence type="ECO:0000256" key="1">
    <source>
        <dbReference type="ARBA" id="ARBA00022448"/>
    </source>
</evidence>
<dbReference type="Pfam" id="PF00005">
    <property type="entry name" value="ABC_tran"/>
    <property type="match status" value="1"/>
</dbReference>
<dbReference type="InterPro" id="IPR003439">
    <property type="entry name" value="ABC_transporter-like_ATP-bd"/>
</dbReference>
<dbReference type="AlphaFoldDB" id="A0A0F9BV89"/>
<dbReference type="GO" id="GO:0016887">
    <property type="term" value="F:ATP hydrolysis activity"/>
    <property type="evidence" value="ECO:0007669"/>
    <property type="project" value="InterPro"/>
</dbReference>
<evidence type="ECO:0000256" key="3">
    <source>
        <dbReference type="ARBA" id="ARBA00022840"/>
    </source>
</evidence>
<evidence type="ECO:0000256" key="2">
    <source>
        <dbReference type="ARBA" id="ARBA00022741"/>
    </source>
</evidence>
<organism evidence="5">
    <name type="scientific">marine sediment metagenome</name>
    <dbReference type="NCBI Taxonomy" id="412755"/>
    <lineage>
        <taxon>unclassified sequences</taxon>
        <taxon>metagenomes</taxon>
        <taxon>ecological metagenomes</taxon>
    </lineage>
</organism>
<dbReference type="GO" id="GO:1903806">
    <property type="term" value="P:L-isoleucine import across plasma membrane"/>
    <property type="evidence" value="ECO:0007669"/>
    <property type="project" value="TreeGrafter"/>
</dbReference>
<accession>A0A0F9BV89</accession>
<dbReference type="PANTHER" id="PTHR45772">
    <property type="entry name" value="CONSERVED COMPONENT OF ABC TRANSPORTER FOR NATURAL AMINO ACIDS-RELATED"/>
    <property type="match status" value="1"/>
</dbReference>
<dbReference type="EMBL" id="LAZR01036069">
    <property type="protein sequence ID" value="KKL25825.1"/>
    <property type="molecule type" value="Genomic_DNA"/>
</dbReference>
<evidence type="ECO:0000313" key="5">
    <source>
        <dbReference type="EMBL" id="KKL25825.1"/>
    </source>
</evidence>
<comment type="caution">
    <text evidence="5">The sequence shown here is derived from an EMBL/GenBank/DDBJ whole genome shotgun (WGS) entry which is preliminary data.</text>
</comment>
<dbReference type="GO" id="GO:0015808">
    <property type="term" value="P:L-alanine transport"/>
    <property type="evidence" value="ECO:0007669"/>
    <property type="project" value="TreeGrafter"/>
</dbReference>
<dbReference type="InterPro" id="IPR051120">
    <property type="entry name" value="ABC_AA/LPS_Transport"/>
</dbReference>
<dbReference type="Gene3D" id="3.40.50.300">
    <property type="entry name" value="P-loop containing nucleotide triphosphate hydrolases"/>
    <property type="match status" value="1"/>
</dbReference>
<feature type="non-terminal residue" evidence="5">
    <location>
        <position position="149"/>
    </location>
</feature>
<reference evidence="5" key="1">
    <citation type="journal article" date="2015" name="Nature">
        <title>Complex archaea that bridge the gap between prokaryotes and eukaryotes.</title>
        <authorList>
            <person name="Spang A."/>
            <person name="Saw J.H."/>
            <person name="Jorgensen S.L."/>
            <person name="Zaremba-Niedzwiedzka K."/>
            <person name="Martijn J."/>
            <person name="Lind A.E."/>
            <person name="van Eijk R."/>
            <person name="Schleper C."/>
            <person name="Guy L."/>
            <person name="Ettema T.J."/>
        </authorList>
    </citation>
    <scope>NUCLEOTIDE SEQUENCE</scope>
</reference>
<dbReference type="GO" id="GO:1903805">
    <property type="term" value="P:L-valine import across plasma membrane"/>
    <property type="evidence" value="ECO:0007669"/>
    <property type="project" value="TreeGrafter"/>
</dbReference>
<dbReference type="GO" id="GO:0015192">
    <property type="term" value="F:L-phenylalanine transmembrane transporter activity"/>
    <property type="evidence" value="ECO:0007669"/>
    <property type="project" value="TreeGrafter"/>
</dbReference>
<protein>
    <recommendedName>
        <fullName evidence="4">ABC transporter domain-containing protein</fullName>
    </recommendedName>
</protein>
<keyword evidence="1" id="KW-0813">Transport</keyword>
<dbReference type="SUPFAM" id="SSF52540">
    <property type="entry name" value="P-loop containing nucleoside triphosphate hydrolases"/>
    <property type="match status" value="1"/>
</dbReference>
<dbReference type="GO" id="GO:0005886">
    <property type="term" value="C:plasma membrane"/>
    <property type="evidence" value="ECO:0007669"/>
    <property type="project" value="TreeGrafter"/>
</dbReference>
<dbReference type="PANTHER" id="PTHR45772:SF7">
    <property type="entry name" value="AMINO ACID ABC TRANSPORTER ATP-BINDING PROTEIN"/>
    <property type="match status" value="1"/>
</dbReference>
<keyword evidence="2" id="KW-0547">Nucleotide-binding</keyword>
<gene>
    <name evidence="5" type="ORF">LCGC14_2401440</name>
</gene>
<sequence>MILEIRDITKYFNGFCALKNVGLGVEENTLHAIIGPNGAGKTTLFSLISGMYDVSEGQIAFRKKPINGLRPHQRAELGISRTFQIVRLFGQMSVLENVMLGSHCKIRTGLLRTLFRISLRELEEEKTTRENAMRWLEFVGIAHKADQIA</sequence>
<dbReference type="GO" id="GO:0015188">
    <property type="term" value="F:L-isoleucine transmembrane transporter activity"/>
    <property type="evidence" value="ECO:0007669"/>
    <property type="project" value="TreeGrafter"/>
</dbReference>
<keyword evidence="3" id="KW-0067">ATP-binding</keyword>
<feature type="domain" description="ABC transporter" evidence="4">
    <location>
        <begin position="18"/>
        <end position="145"/>
    </location>
</feature>
<name>A0A0F9BV89_9ZZZZ</name>
<dbReference type="GO" id="GO:0005524">
    <property type="term" value="F:ATP binding"/>
    <property type="evidence" value="ECO:0007669"/>
    <property type="project" value="UniProtKB-KW"/>
</dbReference>
<evidence type="ECO:0000259" key="4">
    <source>
        <dbReference type="Pfam" id="PF00005"/>
    </source>
</evidence>
<dbReference type="InterPro" id="IPR027417">
    <property type="entry name" value="P-loop_NTPase"/>
</dbReference>